<evidence type="ECO:0000256" key="1">
    <source>
        <dbReference type="SAM" id="Phobius"/>
    </source>
</evidence>
<keyword evidence="1" id="KW-0472">Membrane</keyword>
<dbReference type="NCBIfam" id="TIGR04391">
    <property type="entry name" value="CcmD_alt_fam"/>
    <property type="match status" value="1"/>
</dbReference>
<dbReference type="EMBL" id="JACSIT010000050">
    <property type="protein sequence ID" value="MBC6993057.1"/>
    <property type="molecule type" value="Genomic_DNA"/>
</dbReference>
<evidence type="ECO:0000256" key="2">
    <source>
        <dbReference type="SAM" id="SignalP"/>
    </source>
</evidence>
<accession>A0A923TBW2</accession>
<keyword evidence="1" id="KW-0812">Transmembrane</keyword>
<dbReference type="InterPro" id="IPR030888">
    <property type="entry name" value="Put_ccm"/>
</dbReference>
<feature type="chain" id="PRO_5036812119" evidence="2">
    <location>
        <begin position="24"/>
        <end position="73"/>
    </location>
</feature>
<reference evidence="3" key="1">
    <citation type="submission" date="2020-08" db="EMBL/GenBank/DDBJ databases">
        <title>Lewinella bacteria from marine environments.</title>
        <authorList>
            <person name="Zhong Y."/>
        </authorList>
    </citation>
    <scope>NUCLEOTIDE SEQUENCE</scope>
    <source>
        <strain evidence="3">KCTC 42187</strain>
    </source>
</reference>
<dbReference type="Pfam" id="PF20077">
    <property type="entry name" value="CcmD_alt"/>
    <property type="match status" value="1"/>
</dbReference>
<dbReference type="AlphaFoldDB" id="A0A923TBW2"/>
<dbReference type="RefSeq" id="WP_187465182.1">
    <property type="nucleotide sequence ID" value="NZ_JACSIT010000050.1"/>
</dbReference>
<gene>
    <name evidence="3" type="ORF">H9S92_02695</name>
</gene>
<comment type="caution">
    <text evidence="3">The sequence shown here is derived from an EMBL/GenBank/DDBJ whole genome shotgun (WGS) entry which is preliminary data.</text>
</comment>
<name>A0A923TBW2_9BACT</name>
<keyword evidence="4" id="KW-1185">Reference proteome</keyword>
<feature type="signal peptide" evidence="2">
    <location>
        <begin position="1"/>
        <end position="23"/>
    </location>
</feature>
<sequence>MTRFTTTFLLLAFSLGSLLAQSAAEPPADFLRSIGKIYVVVAVIVVVFLGLVFYLWSLDRKLTVLEKQIEDHV</sequence>
<feature type="transmembrane region" description="Helical" evidence="1">
    <location>
        <begin position="34"/>
        <end position="56"/>
    </location>
</feature>
<evidence type="ECO:0000313" key="3">
    <source>
        <dbReference type="EMBL" id="MBC6993057.1"/>
    </source>
</evidence>
<dbReference type="Proteomes" id="UP000650081">
    <property type="component" value="Unassembled WGS sequence"/>
</dbReference>
<organism evidence="3 4">
    <name type="scientific">Neolewinella lacunae</name>
    <dbReference type="NCBI Taxonomy" id="1517758"/>
    <lineage>
        <taxon>Bacteria</taxon>
        <taxon>Pseudomonadati</taxon>
        <taxon>Bacteroidota</taxon>
        <taxon>Saprospiria</taxon>
        <taxon>Saprospirales</taxon>
        <taxon>Lewinellaceae</taxon>
        <taxon>Neolewinella</taxon>
    </lineage>
</organism>
<protein>
    <submittedName>
        <fullName evidence="3">CcmD family protein</fullName>
    </submittedName>
</protein>
<proteinExistence type="predicted"/>
<keyword evidence="2" id="KW-0732">Signal</keyword>
<keyword evidence="1" id="KW-1133">Transmembrane helix</keyword>
<evidence type="ECO:0000313" key="4">
    <source>
        <dbReference type="Proteomes" id="UP000650081"/>
    </source>
</evidence>